<keyword evidence="1" id="KW-0677">Repeat</keyword>
<feature type="repeat" description="PPR" evidence="2">
    <location>
        <begin position="34"/>
        <end position="68"/>
    </location>
</feature>
<sequence length="166" mass="18227">MPYNAGISACGKGETWRRAVALLSEMWEAQLEPNVISYSAGISACGKGAQWRRAVVLLSEMWEARLKPNVIILQLWDQRVREGQAMAVGFGAVQRDVRSASGAQLSYNAGISACEKGEQWQRAVALLSELRKAKLEPDVITLQLGDQRVRERRAVAAGFGAVQRDV</sequence>
<name>A0ABN9T5R6_9DINO</name>
<reference evidence="3" key="1">
    <citation type="submission" date="2023-10" db="EMBL/GenBank/DDBJ databases">
        <authorList>
            <person name="Chen Y."/>
            <person name="Shah S."/>
            <person name="Dougan E. K."/>
            <person name="Thang M."/>
            <person name="Chan C."/>
        </authorList>
    </citation>
    <scope>NUCLEOTIDE SEQUENCE [LARGE SCALE GENOMIC DNA]</scope>
</reference>
<dbReference type="Pfam" id="PF13812">
    <property type="entry name" value="PPR_3"/>
    <property type="match status" value="1"/>
</dbReference>
<organism evidence="3 4">
    <name type="scientific">Prorocentrum cordatum</name>
    <dbReference type="NCBI Taxonomy" id="2364126"/>
    <lineage>
        <taxon>Eukaryota</taxon>
        <taxon>Sar</taxon>
        <taxon>Alveolata</taxon>
        <taxon>Dinophyceae</taxon>
        <taxon>Prorocentrales</taxon>
        <taxon>Prorocentraceae</taxon>
        <taxon>Prorocentrum</taxon>
    </lineage>
</organism>
<protein>
    <submittedName>
        <fullName evidence="3">Uncharacterized protein</fullName>
    </submittedName>
</protein>
<dbReference type="Proteomes" id="UP001189429">
    <property type="component" value="Unassembled WGS sequence"/>
</dbReference>
<dbReference type="InterPro" id="IPR011990">
    <property type="entry name" value="TPR-like_helical_dom_sf"/>
</dbReference>
<evidence type="ECO:0000313" key="3">
    <source>
        <dbReference type="EMBL" id="CAK0840362.1"/>
    </source>
</evidence>
<accession>A0ABN9T5R6</accession>
<dbReference type="PANTHER" id="PTHR47936">
    <property type="entry name" value="PPR_LONG DOMAIN-CONTAINING PROTEIN"/>
    <property type="match status" value="1"/>
</dbReference>
<dbReference type="NCBIfam" id="TIGR00756">
    <property type="entry name" value="PPR"/>
    <property type="match status" value="1"/>
</dbReference>
<keyword evidence="4" id="KW-1185">Reference proteome</keyword>
<dbReference type="Gene3D" id="1.25.40.10">
    <property type="entry name" value="Tetratricopeptide repeat domain"/>
    <property type="match status" value="1"/>
</dbReference>
<dbReference type="PROSITE" id="PS51375">
    <property type="entry name" value="PPR"/>
    <property type="match status" value="1"/>
</dbReference>
<dbReference type="PANTHER" id="PTHR47936:SF1">
    <property type="entry name" value="PENTATRICOPEPTIDE REPEAT-CONTAINING PROTEIN GUN1, CHLOROPLASTIC"/>
    <property type="match status" value="1"/>
</dbReference>
<dbReference type="InterPro" id="IPR002885">
    <property type="entry name" value="PPR_rpt"/>
</dbReference>
<dbReference type="EMBL" id="CAUYUJ010014372">
    <property type="protein sequence ID" value="CAK0840362.1"/>
    <property type="molecule type" value="Genomic_DNA"/>
</dbReference>
<evidence type="ECO:0000256" key="1">
    <source>
        <dbReference type="ARBA" id="ARBA00022737"/>
    </source>
</evidence>
<evidence type="ECO:0000313" key="4">
    <source>
        <dbReference type="Proteomes" id="UP001189429"/>
    </source>
</evidence>
<comment type="caution">
    <text evidence="3">The sequence shown here is derived from an EMBL/GenBank/DDBJ whole genome shotgun (WGS) entry which is preliminary data.</text>
</comment>
<gene>
    <name evidence="3" type="ORF">PCOR1329_LOCUS35825</name>
</gene>
<proteinExistence type="predicted"/>
<evidence type="ECO:0000256" key="2">
    <source>
        <dbReference type="PROSITE-ProRule" id="PRU00708"/>
    </source>
</evidence>